<feature type="chain" id="PRO_5026398673" description="Dissimilatory sulfite reductase" evidence="2">
    <location>
        <begin position="24"/>
        <end position="684"/>
    </location>
</feature>
<feature type="binding site" description="covalent" evidence="2">
    <location>
        <position position="552"/>
    </location>
    <ligand>
        <name>heme c</name>
        <dbReference type="ChEBI" id="CHEBI:61717"/>
        <label>8</label>
    </ligand>
</feature>
<feature type="binding site" evidence="2">
    <location>
        <position position="485"/>
    </location>
    <ligand>
        <name>Cu(+)</name>
        <dbReference type="ChEBI" id="CHEBI:49552"/>
    </ligand>
</feature>
<keyword evidence="2" id="KW-0408">Iron</keyword>
<dbReference type="Gene3D" id="1.10.1130.10">
    <property type="entry name" value="Flavocytochrome C3, Chain A"/>
    <property type="match status" value="2"/>
</dbReference>
<evidence type="ECO:0000259" key="4">
    <source>
        <dbReference type="Pfam" id="PF09699"/>
    </source>
</evidence>
<feature type="binding site" evidence="2">
    <location>
        <position position="217"/>
    </location>
    <ligand>
        <name>substrate</name>
    </ligand>
</feature>
<evidence type="ECO:0000256" key="2">
    <source>
        <dbReference type="HAMAP-Rule" id="MF_02023"/>
    </source>
</evidence>
<dbReference type="Gene3D" id="3.90.10.10">
    <property type="entry name" value="Cytochrome C3"/>
    <property type="match status" value="1"/>
</dbReference>
<feature type="binding site" description="axial binding residue" evidence="2">
    <location>
        <position position="469"/>
    </location>
    <ligand>
        <name>heme c</name>
        <dbReference type="ChEBI" id="CHEBI:61717"/>
        <label>8</label>
    </ligand>
    <ligandPart>
        <name>Fe</name>
        <dbReference type="ChEBI" id="CHEBI:18248"/>
    </ligandPart>
</feature>
<feature type="binding site" description="covalent" evidence="2">
    <location>
        <position position="455"/>
    </location>
    <ligand>
        <name>heme c</name>
        <dbReference type="ChEBI" id="CHEBI:61717"/>
        <label>6</label>
    </ligand>
</feature>
<feature type="binding site" description="covalent" evidence="2">
    <location>
        <position position="370"/>
    </location>
    <ligand>
        <name>heme c</name>
        <dbReference type="ChEBI" id="CHEBI:61717"/>
        <label>4</label>
    </ligand>
</feature>
<feature type="binding site" description="covalent" evidence="2">
    <location>
        <position position="477"/>
    </location>
    <ligand>
        <name>heme c</name>
        <dbReference type="ChEBI" id="CHEBI:61717"/>
        <label>7</label>
    </ligand>
</feature>
<feature type="binding site" description="axial binding residue" evidence="2">
    <location>
        <position position="157"/>
    </location>
    <ligand>
        <name>heme c</name>
        <dbReference type="ChEBI" id="CHEBI:61717"/>
        <label>1</label>
    </ligand>
    <ligandPart>
        <name>Fe</name>
        <dbReference type="ChEBI" id="CHEBI:18248"/>
    </ligandPart>
</feature>
<dbReference type="Proteomes" id="UP000501602">
    <property type="component" value="Chromosome"/>
</dbReference>
<feature type="binding site" description="covalent" evidence="2">
    <location>
        <position position="474"/>
    </location>
    <ligand>
        <name>heme c</name>
        <dbReference type="ChEBI" id="CHEBI:61717"/>
        <label>7</label>
    </ligand>
</feature>
<dbReference type="GO" id="GO:0005506">
    <property type="term" value="F:iron ion binding"/>
    <property type="evidence" value="ECO:0007669"/>
    <property type="project" value="UniProtKB-UniRule"/>
</dbReference>
<dbReference type="PANTHER" id="PTHR35038:SF8">
    <property type="entry name" value="C-TYPE POLYHEME CYTOCHROME OMCC"/>
    <property type="match status" value="1"/>
</dbReference>
<dbReference type="Pfam" id="PF09699">
    <property type="entry name" value="Paired_CXXCH_1"/>
    <property type="match status" value="1"/>
</dbReference>
<dbReference type="GO" id="GO:0009061">
    <property type="term" value="P:anaerobic respiration"/>
    <property type="evidence" value="ECO:0007669"/>
    <property type="project" value="UniProtKB-KW"/>
</dbReference>
<dbReference type="GO" id="GO:0042597">
    <property type="term" value="C:periplasmic space"/>
    <property type="evidence" value="ECO:0007669"/>
    <property type="project" value="UniProtKB-SubCell"/>
</dbReference>
<comment type="similarity">
    <text evidence="2">Belongs to the multiheme cytochrome c family.</text>
</comment>
<feature type="binding site" description="covalent" evidence="2">
    <location>
        <position position="428"/>
    </location>
    <ligand>
        <name>heme c</name>
        <dbReference type="ChEBI" id="CHEBI:61717"/>
        <label>5</label>
    </ligand>
</feature>
<evidence type="ECO:0000313" key="5">
    <source>
        <dbReference type="EMBL" id="QIZ78763.1"/>
    </source>
</evidence>
<feature type="binding site" description="covalent" evidence="2">
    <location>
        <position position="568"/>
    </location>
    <ligand>
        <name>heme c</name>
        <dbReference type="ChEBI" id="CHEBI:61717"/>
        <label>8</label>
    </ligand>
</feature>
<feature type="binding site" description="axial binding residue" evidence="2">
    <location>
        <position position="456"/>
    </location>
    <ligand>
        <name>heme c</name>
        <dbReference type="ChEBI" id="CHEBI:61717"/>
        <label>6</label>
    </ligand>
    <ligandPart>
        <name>Fe</name>
        <dbReference type="ChEBI" id="CHEBI:18248"/>
    </ligandPart>
</feature>
<feature type="binding site" description="covalent" evidence="2">
    <location>
        <position position="373"/>
    </location>
    <ligand>
        <name>heme c</name>
        <dbReference type="ChEBI" id="CHEBI:61717"/>
        <label>4</label>
    </ligand>
</feature>
<reference evidence="5 6" key="1">
    <citation type="submission" date="2020-04" db="EMBL/GenBank/DDBJ databases">
        <title>Ferrimonas sp. S7 isolated from sea water.</title>
        <authorList>
            <person name="Bae S.S."/>
            <person name="Baek K."/>
        </authorList>
    </citation>
    <scope>NUCLEOTIDE SEQUENCE [LARGE SCALE GENOMIC DNA]</scope>
    <source>
        <strain evidence="5 6">S7</strain>
    </source>
</reference>
<feature type="binding site" description="axial binding residue" evidence="2">
    <location>
        <position position="506"/>
    </location>
    <ligand>
        <name>heme c</name>
        <dbReference type="ChEBI" id="CHEBI:61717"/>
        <label>5</label>
    </ligand>
    <ligandPart>
        <name>Fe</name>
        <dbReference type="ChEBI" id="CHEBI:18248"/>
    </ligandPart>
</feature>
<feature type="binding site" evidence="2">
    <location>
        <position position="406"/>
    </location>
    <ligand>
        <name>Cu(+)</name>
        <dbReference type="ChEBI" id="CHEBI:49552"/>
    </ligand>
</feature>
<keyword evidence="2" id="KW-0763">Sulfate respiration</keyword>
<dbReference type="RefSeq" id="WP_168663039.1">
    <property type="nucleotide sequence ID" value="NZ_CP051180.1"/>
</dbReference>
<feature type="binding site" evidence="2">
    <location>
        <position position="294"/>
    </location>
    <ligand>
        <name>substrate</name>
    </ligand>
</feature>
<feature type="binding site" description="covalent" evidence="2">
    <location>
        <position position="452"/>
    </location>
    <ligand>
        <name>heme c</name>
        <dbReference type="ChEBI" id="CHEBI:61717"/>
        <label>6</label>
    </ligand>
</feature>
<proteinExistence type="inferred from homology"/>
<comment type="catalytic activity">
    <reaction evidence="2">
        <text>[protein]-disulfide + hydrogen sulfide + 2 A + 3 H2O = [protein]-dithiol + sulfite + 2 AH2 + H(+)</text>
        <dbReference type="Rhea" id="RHEA:51676"/>
        <dbReference type="Rhea" id="RHEA-COMP:10593"/>
        <dbReference type="Rhea" id="RHEA-COMP:10594"/>
        <dbReference type="ChEBI" id="CHEBI:13193"/>
        <dbReference type="ChEBI" id="CHEBI:15377"/>
        <dbReference type="ChEBI" id="CHEBI:15378"/>
        <dbReference type="ChEBI" id="CHEBI:17359"/>
        <dbReference type="ChEBI" id="CHEBI:17499"/>
        <dbReference type="ChEBI" id="CHEBI:29919"/>
        <dbReference type="ChEBI" id="CHEBI:29950"/>
        <dbReference type="ChEBI" id="CHEBI:50058"/>
    </reaction>
</comment>
<feature type="binding site" description="axial binding residue" evidence="2">
    <location>
        <position position="653"/>
    </location>
    <ligand>
        <name>heme c</name>
        <dbReference type="ChEBI" id="CHEBI:61717"/>
        <label>7</label>
    </ligand>
    <ligandPart>
        <name>Fe</name>
        <dbReference type="ChEBI" id="CHEBI:18248"/>
    </ligandPart>
</feature>
<keyword evidence="2" id="KW-0349">Heme</keyword>
<comment type="pathway">
    <text evidence="2">Sulfur metabolism; sulfite reduction.</text>
</comment>
<feature type="binding site" description="covalent" evidence="2">
    <location>
        <position position="156"/>
    </location>
    <ligand>
        <name>heme c</name>
        <dbReference type="ChEBI" id="CHEBI:61717"/>
        <label>1</label>
    </ligand>
</feature>
<feature type="binding site" description="covalent" evidence="2">
    <location>
        <position position="351"/>
    </location>
    <ligand>
        <name>heme c</name>
        <dbReference type="ChEBI" id="CHEBI:61717"/>
        <label>3</label>
    </ligand>
</feature>
<feature type="binding site" description="axial binding residue" evidence="2">
    <location>
        <position position="357"/>
    </location>
    <ligand>
        <name>heme c</name>
        <dbReference type="ChEBI" id="CHEBI:61717"/>
        <label>1</label>
    </ligand>
    <ligandPart>
        <name>Fe</name>
        <dbReference type="ChEBI" id="CHEBI:18248"/>
    </ligandPart>
</feature>
<feature type="binding site" description="axial binding residue" evidence="2">
    <location>
        <position position="352"/>
    </location>
    <ligand>
        <name>heme c</name>
        <dbReference type="ChEBI" id="CHEBI:61717"/>
        <label>3</label>
    </ligand>
    <ligandPart>
        <name>Fe</name>
        <dbReference type="ChEBI" id="CHEBI:18248"/>
    </ligandPart>
</feature>
<keyword evidence="1 2" id="KW-0732">Signal</keyword>
<feature type="binding site" description="covalent" evidence="2">
    <location>
        <position position="153"/>
    </location>
    <ligand>
        <name>heme c</name>
        <dbReference type="ChEBI" id="CHEBI:61717"/>
        <label>1</label>
    </ligand>
</feature>
<dbReference type="InterPro" id="IPR032897">
    <property type="entry name" value="Sulfite_reductase"/>
</dbReference>
<keyword evidence="6" id="KW-1185">Reference proteome</keyword>
<dbReference type="GO" id="GO:0020037">
    <property type="term" value="F:heme binding"/>
    <property type="evidence" value="ECO:0007669"/>
    <property type="project" value="UniProtKB-UniRule"/>
</dbReference>
<feature type="binding site" description="covalent" evidence="2">
    <location>
        <position position="314"/>
    </location>
    <ligand>
        <name>heme c</name>
        <dbReference type="ChEBI" id="CHEBI:61717"/>
        <label>2</label>
    </ligand>
</feature>
<feature type="binding site" description="axial binding residue" evidence="2">
    <location>
        <position position="169"/>
    </location>
    <ligand>
        <name>heme c</name>
        <dbReference type="ChEBI" id="CHEBI:61717"/>
        <label>4</label>
    </ligand>
    <ligandPart>
        <name>Fe</name>
        <dbReference type="ChEBI" id="CHEBI:18248"/>
    </ligandPart>
</feature>
<evidence type="ECO:0000256" key="1">
    <source>
        <dbReference type="ARBA" id="ARBA00022729"/>
    </source>
</evidence>
<dbReference type="AlphaFoldDB" id="A0A6H1UKB4"/>
<gene>
    <name evidence="5" type="ORF">HER31_00290</name>
</gene>
<protein>
    <recommendedName>
        <fullName evidence="2">Dissimilatory sulfite reductase</fullName>
        <ecNumber evidence="2">1.8.99.-</ecNumber>
    </recommendedName>
</protein>
<comment type="function">
    <text evidence="2">Respiratory sulfite reductase that catalyzes the reduction of sulfite to sulfide in a single step, consuming six electrons in the process.</text>
</comment>
<feature type="binding site" description="covalent" evidence="2">
    <location>
        <position position="311"/>
    </location>
    <ligand>
        <name>heme c</name>
        <dbReference type="ChEBI" id="CHEBI:61717"/>
        <label>2</label>
    </ligand>
</feature>
<dbReference type="HAMAP" id="MF_02023">
    <property type="entry name" value="Sulfite_red"/>
    <property type="match status" value="1"/>
</dbReference>
<dbReference type="GO" id="GO:0016002">
    <property type="term" value="F:sulfite reductase activity"/>
    <property type="evidence" value="ECO:0007669"/>
    <property type="project" value="UniProtKB-UniRule"/>
</dbReference>
<feature type="domain" description="Doubled CXXCH motif" evidence="4">
    <location>
        <begin position="421"/>
        <end position="459"/>
    </location>
</feature>
<feature type="binding site" description="axial binding residue" evidence="2">
    <location>
        <position position="418"/>
    </location>
    <ligand>
        <name>heme c</name>
        <dbReference type="ChEBI" id="CHEBI:61717"/>
        <label>6</label>
    </ligand>
    <ligandPart>
        <name>Fe</name>
        <dbReference type="ChEBI" id="CHEBI:18248"/>
    </ligandPart>
</feature>
<feature type="binding site" description="axial binding residue" evidence="2">
    <location>
        <position position="315"/>
    </location>
    <ligand>
        <name>heme c</name>
        <dbReference type="ChEBI" id="CHEBI:61717"/>
        <label>2</label>
    </ligand>
    <ligandPart>
        <name>Fe</name>
        <dbReference type="ChEBI" id="CHEBI:18248"/>
    </ligandPart>
</feature>
<dbReference type="GO" id="GO:0070814">
    <property type="term" value="P:hydrogen sulfide biosynthetic process"/>
    <property type="evidence" value="ECO:0007669"/>
    <property type="project" value="UniProtKB-UniRule"/>
</dbReference>
<keyword evidence="2" id="KW-0574">Periplasm</keyword>
<feature type="binding site" description="axial binding residue" evidence="2">
    <location>
        <position position="432"/>
    </location>
    <ligand>
        <name>heme c</name>
        <dbReference type="ChEBI" id="CHEBI:61717"/>
        <label>3</label>
    </ligand>
    <ligandPart>
        <name>Fe</name>
        <dbReference type="ChEBI" id="CHEBI:18248"/>
    </ligandPart>
</feature>
<feature type="binding site" description="axial binding residue" evidence="2">
    <location>
        <position position="374"/>
    </location>
    <ligand>
        <name>heme c</name>
        <dbReference type="ChEBI" id="CHEBI:61717"/>
        <label>4</label>
    </ligand>
    <ligandPart>
        <name>Fe</name>
        <dbReference type="ChEBI" id="CHEBI:18248"/>
    </ligandPart>
</feature>
<keyword evidence="2" id="KW-0813">Transport</keyword>
<organism evidence="5 6">
    <name type="scientific">Ferrimonas lipolytica</name>
    <dbReference type="NCBI Taxonomy" id="2724191"/>
    <lineage>
        <taxon>Bacteria</taxon>
        <taxon>Pseudomonadati</taxon>
        <taxon>Pseudomonadota</taxon>
        <taxon>Gammaproteobacteria</taxon>
        <taxon>Alteromonadales</taxon>
        <taxon>Ferrimonadaceae</taxon>
        <taxon>Ferrimonas</taxon>
    </lineage>
</organism>
<dbReference type="InterPro" id="IPR036280">
    <property type="entry name" value="Multihaem_cyt_sf"/>
</dbReference>
<comment type="cofactor">
    <cofactor evidence="2">
        <name>Cu(+)</name>
        <dbReference type="ChEBI" id="CHEBI:49552"/>
    </cofactor>
    <text evidence="2">Exposure to oxygen reduces copper binding and leads to the formation of a disulfide bond between the two Cys residues that bind the copper ion.</text>
</comment>
<dbReference type="EMBL" id="CP051180">
    <property type="protein sequence ID" value="QIZ78763.1"/>
    <property type="molecule type" value="Genomic_DNA"/>
</dbReference>
<keyword evidence="2" id="KW-0560">Oxidoreductase</keyword>
<evidence type="ECO:0000313" key="6">
    <source>
        <dbReference type="Proteomes" id="UP000501602"/>
    </source>
</evidence>
<accession>A0A6H1UKB4</accession>
<feature type="signal peptide" evidence="2">
    <location>
        <begin position="1"/>
        <end position="23"/>
    </location>
</feature>
<dbReference type="KEGG" id="fes:HER31_00290"/>
<feature type="binding site" description="covalent" evidence="2">
    <location>
        <position position="348"/>
    </location>
    <ligand>
        <name>heme c</name>
        <dbReference type="ChEBI" id="CHEBI:61717"/>
        <label>3</label>
    </ligand>
</feature>
<comment type="cofactor">
    <cofactor evidence="2">
        <name>heme c</name>
        <dbReference type="ChEBI" id="CHEBI:61717"/>
    </cofactor>
    <text evidence="2">Binds 8 heme c groups covalently per monomer.</text>
</comment>
<dbReference type="Gene3D" id="1.20.140.10">
    <property type="entry name" value="Butyryl-CoA Dehydrogenase, subunit A, domain 3"/>
    <property type="match status" value="1"/>
</dbReference>
<dbReference type="EC" id="1.8.99.-" evidence="2"/>
<feature type="binding site" description="covalent" evidence="2">
    <location>
        <position position="425"/>
    </location>
    <ligand>
        <name>heme c</name>
        <dbReference type="ChEBI" id="CHEBI:61717"/>
        <label>5</label>
    </ligand>
</feature>
<evidence type="ECO:0000256" key="3">
    <source>
        <dbReference type="SAM" id="MobiDB-lite"/>
    </source>
</evidence>
<feature type="binding site" description="axial binding residue" evidence="2">
    <location>
        <position position="478"/>
    </location>
    <ligand>
        <name>heme c</name>
        <dbReference type="ChEBI" id="CHEBI:61717"/>
        <label>7</label>
    </ligand>
    <ligandPart>
        <name>Fe</name>
        <dbReference type="ChEBI" id="CHEBI:18248"/>
    </ligandPart>
</feature>
<feature type="region of interest" description="Disordered" evidence="3">
    <location>
        <begin position="24"/>
        <end position="55"/>
    </location>
</feature>
<comment type="subcellular location">
    <subcellularLocation>
        <location evidence="2">Periplasm</location>
    </subcellularLocation>
</comment>
<feature type="binding site" description="axial binding residue" evidence="2">
    <location>
        <position position="569"/>
    </location>
    <ligand>
        <name>heme c</name>
        <dbReference type="ChEBI" id="CHEBI:61717"/>
        <label>8</label>
    </ligand>
    <ligandPart>
        <name>Fe</name>
        <dbReference type="ChEBI" id="CHEBI:18248"/>
    </ligandPart>
</feature>
<dbReference type="UniPathway" id="UPA00370"/>
<keyword evidence="2" id="KW-0186">Copper</keyword>
<keyword evidence="2" id="KW-0249">Electron transport</keyword>
<feature type="binding site" description="axial binding residue" evidence="2">
    <location>
        <position position="429"/>
    </location>
    <ligand>
        <name>heme c</name>
        <dbReference type="ChEBI" id="CHEBI:61717"/>
        <label>5</label>
    </ligand>
    <ligandPart>
        <name>Fe</name>
        <dbReference type="ChEBI" id="CHEBI:18248"/>
    </ligandPart>
</feature>
<keyword evidence="2" id="KW-0479">Metal-binding</keyword>
<dbReference type="InterPro" id="IPR051829">
    <property type="entry name" value="Multiheme_Cytochr_ET"/>
</dbReference>
<dbReference type="SUPFAM" id="SSF48695">
    <property type="entry name" value="Multiheme cytochromes"/>
    <property type="match status" value="1"/>
</dbReference>
<name>A0A6H1UKB4_9GAMM</name>
<sequence length="684" mass="75772" precursor="true">MKTWKTKASLVAVLCAAALGAQASGHSDAPDIGPRSADGHQMSPQSRGVFANPKPTLETRGVRTLHDYIITEKEMWDFLFENHPIFKTYIPEGRIVGKPHISDRGEEYLHTGNSEQYTADSDDGSHRTKAVQYRLGAKSILDFPNKFIGPEACGECHAVQYEKWSRSRHAKVVRFPDEMEEVGGDLKKPAHGGKNGLLPEGITADAIYAVIGTPRTKYGFLDSYLVRGSYTVRGGLLKDGTGTVHAGSNQFSMNWTTFLTPEKAREIAEVIPTFPTKMEEFGNSGSNTWGVNSYGAKQDKEFLFQPASSYCEVCHTFKFDYQTKEDFFADLGNPEALREHTISKGISCEECHGAGAHLDGGVGGGMPSNCERCHQRFNYVSDMAEGPNAKPEDGFNVKMKGSCPSCGTEGSQMFNSAHYEKGMRCTTCHDPHEVTEGSYLTSVTKTNLKKECEDCHATQLEFFKTNAPHGENSCSSCHMPNMGSCEKFTAIQFPDQAGFDNVRASHIWNIKVDPIAKTLNPPEGKPRTSDVKGWTVAKDEDNHAYLDLMWTCARTSSQDITVLNGKGCHSQFQSELDEGLHFEDQKEIYGEVMEWQGPVQELHAKVINQIARIDELMNITRLSISEKASVMMMVDKARQNVALIEKDGSWGVHGPAMAKRLMNEAWIFVQDAQQTMDNAGYDKS</sequence>
<dbReference type="GO" id="GO:0005507">
    <property type="term" value="F:copper ion binding"/>
    <property type="evidence" value="ECO:0007669"/>
    <property type="project" value="UniProtKB-UniRule"/>
</dbReference>
<feature type="binding site" evidence="2">
    <location>
        <position position="376"/>
    </location>
    <ligand>
        <name>substrate</name>
    </ligand>
</feature>
<dbReference type="PANTHER" id="PTHR35038">
    <property type="entry name" value="DISSIMILATORY SULFITE REDUCTASE SIRA"/>
    <property type="match status" value="1"/>
</dbReference>
<dbReference type="InterPro" id="IPR010177">
    <property type="entry name" value="Paired_CXXCH_1"/>
</dbReference>